<dbReference type="EMBL" id="MK072069">
    <property type="protein sequence ID" value="AYV78046.1"/>
    <property type="molecule type" value="Genomic_DNA"/>
</dbReference>
<keyword evidence="1" id="KW-0472">Membrane</keyword>
<protein>
    <submittedName>
        <fullName evidence="2">Uncharacterized protein</fullName>
    </submittedName>
</protein>
<name>A0A3G4ZT22_9VIRU</name>
<keyword evidence="1" id="KW-0812">Transmembrane</keyword>
<organism evidence="2">
    <name type="scientific">Edafosvirus sp</name>
    <dbReference type="NCBI Taxonomy" id="2487765"/>
    <lineage>
        <taxon>Viruses</taxon>
        <taxon>Varidnaviria</taxon>
        <taxon>Bamfordvirae</taxon>
        <taxon>Nucleocytoviricota</taxon>
        <taxon>Megaviricetes</taxon>
        <taxon>Imitervirales</taxon>
        <taxon>Mimiviridae</taxon>
        <taxon>Klosneuvirinae</taxon>
    </lineage>
</organism>
<proteinExistence type="predicted"/>
<feature type="transmembrane region" description="Helical" evidence="1">
    <location>
        <begin position="14"/>
        <end position="35"/>
    </location>
</feature>
<sequence length="70" mass="8001">MRYQATNKKIPDKYARICIVLVLLTIIVGGIYIIAVERMNYFNSSINLTPNFYEFSRPFVAESLIPSNGI</sequence>
<evidence type="ECO:0000313" key="2">
    <source>
        <dbReference type="EMBL" id="AYV78046.1"/>
    </source>
</evidence>
<keyword evidence="1" id="KW-1133">Transmembrane helix</keyword>
<reference evidence="2" key="1">
    <citation type="submission" date="2018-10" db="EMBL/GenBank/DDBJ databases">
        <title>Hidden diversity of soil giant viruses.</title>
        <authorList>
            <person name="Schulz F."/>
            <person name="Alteio L."/>
            <person name="Goudeau D."/>
            <person name="Ryan E.M."/>
            <person name="Malmstrom R.R."/>
            <person name="Blanchard J."/>
            <person name="Woyke T."/>
        </authorList>
    </citation>
    <scope>NUCLEOTIDE SEQUENCE</scope>
    <source>
        <strain evidence="2">EDV1</strain>
    </source>
</reference>
<evidence type="ECO:0000256" key="1">
    <source>
        <dbReference type="SAM" id="Phobius"/>
    </source>
</evidence>
<accession>A0A3G4ZT22</accession>
<gene>
    <name evidence="2" type="ORF">Edafosvirus4_30</name>
</gene>